<dbReference type="EMBL" id="JAUSQP010000001">
    <property type="protein sequence ID" value="MDP9802267.1"/>
    <property type="molecule type" value="Genomic_DNA"/>
</dbReference>
<evidence type="ECO:0000256" key="2">
    <source>
        <dbReference type="ARBA" id="ARBA00023235"/>
    </source>
</evidence>
<dbReference type="PANTHER" id="PTHR35530">
    <property type="entry name" value="TAUTOMERASE-RELATED"/>
    <property type="match status" value="1"/>
</dbReference>
<dbReference type="EC" id="5.3.2.6" evidence="4"/>
<dbReference type="InterPro" id="IPR004370">
    <property type="entry name" value="4-OT-like_dom"/>
</dbReference>
<feature type="domain" description="4-oxalocrotonate tautomerase-like" evidence="3">
    <location>
        <begin position="16"/>
        <end position="76"/>
    </location>
</feature>
<organism evidence="4 5">
    <name type="scientific">Acinetobacter calcoaceticus</name>
    <dbReference type="NCBI Taxonomy" id="471"/>
    <lineage>
        <taxon>Bacteria</taxon>
        <taxon>Pseudomonadati</taxon>
        <taxon>Pseudomonadota</taxon>
        <taxon>Gammaproteobacteria</taxon>
        <taxon>Moraxellales</taxon>
        <taxon>Moraxellaceae</taxon>
        <taxon>Acinetobacter</taxon>
        <taxon>Acinetobacter calcoaceticus/baumannii complex</taxon>
    </lineage>
</organism>
<evidence type="ECO:0000256" key="1">
    <source>
        <dbReference type="ARBA" id="ARBA00006723"/>
    </source>
</evidence>
<dbReference type="InterPro" id="IPR014347">
    <property type="entry name" value="Tautomerase/MIF_sf"/>
</dbReference>
<keyword evidence="2 4" id="KW-0413">Isomerase</keyword>
<evidence type="ECO:0000313" key="4">
    <source>
        <dbReference type="EMBL" id="MDP9802267.1"/>
    </source>
</evidence>
<reference evidence="4 5" key="1">
    <citation type="submission" date="2023-07" db="EMBL/GenBank/DDBJ databases">
        <title>Sorghum-associated microbial communities from plants grown in Nebraska, USA.</title>
        <authorList>
            <person name="Schachtman D."/>
        </authorList>
    </citation>
    <scope>NUCLEOTIDE SEQUENCE [LARGE SCALE GENOMIC DNA]</scope>
    <source>
        <strain evidence="4 5">CC146</strain>
    </source>
</reference>
<evidence type="ECO:0000313" key="5">
    <source>
        <dbReference type="Proteomes" id="UP001240164"/>
    </source>
</evidence>
<evidence type="ECO:0000259" key="3">
    <source>
        <dbReference type="Pfam" id="PF01361"/>
    </source>
</evidence>
<dbReference type="PANTHER" id="PTHR35530:SF1">
    <property type="entry name" value="2-HYDROXYMUCONATE TAUTOMERASE"/>
    <property type="match status" value="1"/>
</dbReference>
<dbReference type="GO" id="GO:0016853">
    <property type="term" value="F:isomerase activity"/>
    <property type="evidence" value="ECO:0007669"/>
    <property type="project" value="UniProtKB-KW"/>
</dbReference>
<dbReference type="Proteomes" id="UP001240164">
    <property type="component" value="Unassembled WGS sequence"/>
</dbReference>
<protein>
    <submittedName>
        <fullName evidence="4">4-oxalocrotonate tautomerase</fullName>
        <ecNumber evidence="4">5.3.2.6</ecNumber>
    </submittedName>
</protein>
<accession>A0ABD5AI61</accession>
<sequence>MSLQFRPRVNSGSIMPFINIQTIEGLLDKESKAELFKRIADLFVEIEGKGNAAFREHVWIRIDEYPPEQWQLGHLRPTKEMIEIISKAN</sequence>
<dbReference type="Pfam" id="PF01361">
    <property type="entry name" value="Tautomerase"/>
    <property type="match status" value="1"/>
</dbReference>
<gene>
    <name evidence="4" type="ORF">J2771_000521</name>
</gene>
<comment type="caution">
    <text evidence="4">The sequence shown here is derived from an EMBL/GenBank/DDBJ whole genome shotgun (WGS) entry which is preliminary data.</text>
</comment>
<dbReference type="AlphaFoldDB" id="A0ABD5AI61"/>
<comment type="similarity">
    <text evidence="1">Belongs to the 4-oxalocrotonate tautomerase family.</text>
</comment>
<dbReference type="Gene3D" id="3.30.429.10">
    <property type="entry name" value="Macrophage Migration Inhibitory Factor"/>
    <property type="match status" value="1"/>
</dbReference>
<proteinExistence type="inferred from homology"/>
<dbReference type="SUPFAM" id="SSF55331">
    <property type="entry name" value="Tautomerase/MIF"/>
    <property type="match status" value="1"/>
</dbReference>
<name>A0ABD5AI61_ACICA</name>